<feature type="transmembrane region" description="Helical" evidence="2">
    <location>
        <begin position="53"/>
        <end position="72"/>
    </location>
</feature>
<dbReference type="InterPro" id="IPR025665">
    <property type="entry name" value="Beta-barrel_OMP_2"/>
</dbReference>
<feature type="region of interest" description="Disordered" evidence="1">
    <location>
        <begin position="158"/>
        <end position="193"/>
    </location>
</feature>
<dbReference type="SUPFAM" id="SSF56925">
    <property type="entry name" value="OMPA-like"/>
    <property type="match status" value="1"/>
</dbReference>
<gene>
    <name evidence="4" type="ORF">NCTC13071_00840</name>
</gene>
<dbReference type="KEGG" id="poc:NCTC13071_00840"/>
<keyword evidence="2" id="KW-0812">Transmembrane</keyword>
<dbReference type="Gene3D" id="2.40.160.20">
    <property type="match status" value="1"/>
</dbReference>
<feature type="compositionally biased region" description="Polar residues" evidence="1">
    <location>
        <begin position="158"/>
        <end position="175"/>
    </location>
</feature>
<keyword evidence="2" id="KW-0472">Membrane</keyword>
<evidence type="ECO:0000313" key="5">
    <source>
        <dbReference type="Proteomes" id="UP000274578"/>
    </source>
</evidence>
<sequence length="436" mass="48740">MKEKWLNDLQARIQKEYHVSAPEGLLDDIKSEMLRRGITPKHSRQQKSRIVPLWLYSSISITAMVVIGLYLFNASTNSSLLSDQAVTMLDHKANTTLNLTIKKTHSQDYTPSNTLKSGYSISKNAKQEFNHKHKINAEVHLDNSSLIANNTAYHTDQETVKNNNPSANHQETVESSVKENANKSQQPVNQRPIENHITAYNPHTKHNTSSSRLIVGTSYSGTIGTSNTSQTPLLAAANPYGEYASEFSGANIQRHMDDTEKAKVRAKHRPAVKFGISVRYNLNEHWSLQSGITYSKLSSTFKHKIADEHFDVEQNLHYVGLPVNVSYSLIRTKRLNVYMTAGGEVEKLVKGNAVQKKKNSAKTAQNNTSVTEHQPVFSMNAAVGGEYLLSNKISAYVEPGVSYYFKNGSNVENVYKDKPTNFNLNIGLRVALNNNF</sequence>
<dbReference type="RefSeq" id="WP_018920254.1">
    <property type="nucleotide sequence ID" value="NZ_LR134384.1"/>
</dbReference>
<evidence type="ECO:0000259" key="3">
    <source>
        <dbReference type="Pfam" id="PF13568"/>
    </source>
</evidence>
<reference evidence="4 5" key="1">
    <citation type="submission" date="2018-12" db="EMBL/GenBank/DDBJ databases">
        <authorList>
            <consortium name="Pathogen Informatics"/>
        </authorList>
    </citation>
    <scope>NUCLEOTIDE SEQUENCE [LARGE SCALE GENOMIC DNA]</scope>
    <source>
        <strain evidence="4 5">NCTC13071</strain>
    </source>
</reference>
<dbReference type="AlphaFoldDB" id="A0A3S5EP73"/>
<dbReference type="GeneID" id="85011721"/>
<dbReference type="InterPro" id="IPR011250">
    <property type="entry name" value="OMP/PagP_B-barrel"/>
</dbReference>
<keyword evidence="2" id="KW-1133">Transmembrane helix</keyword>
<dbReference type="EMBL" id="LR134384">
    <property type="protein sequence ID" value="VEH14854.1"/>
    <property type="molecule type" value="Genomic_DNA"/>
</dbReference>
<protein>
    <recommendedName>
        <fullName evidence="3">Outer membrane protein beta-barrel domain-containing protein</fullName>
    </recommendedName>
</protein>
<organism evidence="4 5">
    <name type="scientific">Segatella oris</name>
    <dbReference type="NCBI Taxonomy" id="28135"/>
    <lineage>
        <taxon>Bacteria</taxon>
        <taxon>Pseudomonadati</taxon>
        <taxon>Bacteroidota</taxon>
        <taxon>Bacteroidia</taxon>
        <taxon>Bacteroidales</taxon>
        <taxon>Prevotellaceae</taxon>
        <taxon>Segatella</taxon>
    </lineage>
</organism>
<proteinExistence type="predicted"/>
<feature type="domain" description="Outer membrane protein beta-barrel" evidence="3">
    <location>
        <begin position="249"/>
        <end position="395"/>
    </location>
</feature>
<name>A0A3S5EP73_9BACT</name>
<dbReference type="Proteomes" id="UP000274578">
    <property type="component" value="Chromosome 1"/>
</dbReference>
<evidence type="ECO:0000256" key="2">
    <source>
        <dbReference type="SAM" id="Phobius"/>
    </source>
</evidence>
<evidence type="ECO:0000313" key="4">
    <source>
        <dbReference type="EMBL" id="VEH14854.1"/>
    </source>
</evidence>
<evidence type="ECO:0000256" key="1">
    <source>
        <dbReference type="SAM" id="MobiDB-lite"/>
    </source>
</evidence>
<dbReference type="Pfam" id="PF13568">
    <property type="entry name" value="OMP_b-brl_2"/>
    <property type="match status" value="1"/>
</dbReference>
<accession>A0A3S5EP73</accession>